<evidence type="ECO:0000259" key="2">
    <source>
        <dbReference type="Pfam" id="PF03413"/>
    </source>
</evidence>
<feature type="domain" description="PepSY" evidence="2">
    <location>
        <begin position="121"/>
        <end position="176"/>
    </location>
</feature>
<evidence type="ECO:0000256" key="1">
    <source>
        <dbReference type="SAM" id="MobiDB-lite"/>
    </source>
</evidence>
<dbReference type="Proteomes" id="UP000595823">
    <property type="component" value="Chromosome"/>
</dbReference>
<dbReference type="AlphaFoldDB" id="A0A7T7CD58"/>
<organism evidence="3 4">
    <name type="scientific">Salicibibacter cibarius</name>
    <dbReference type="NCBI Taxonomy" id="2743000"/>
    <lineage>
        <taxon>Bacteria</taxon>
        <taxon>Bacillati</taxon>
        <taxon>Bacillota</taxon>
        <taxon>Bacilli</taxon>
        <taxon>Bacillales</taxon>
        <taxon>Bacillaceae</taxon>
        <taxon>Salicibibacter</taxon>
    </lineage>
</organism>
<accession>A0A7T7CD58</accession>
<dbReference type="Pfam" id="PF03413">
    <property type="entry name" value="PepSY"/>
    <property type="match status" value="2"/>
</dbReference>
<name>A0A7T7CD58_9BACI</name>
<gene>
    <name evidence="3" type="ORF">HUG15_20110</name>
</gene>
<feature type="domain" description="PepSY" evidence="2">
    <location>
        <begin position="35"/>
        <end position="88"/>
    </location>
</feature>
<evidence type="ECO:0000313" key="3">
    <source>
        <dbReference type="EMBL" id="QQK77659.1"/>
    </source>
</evidence>
<dbReference type="EMBL" id="CP054705">
    <property type="protein sequence ID" value="QQK77659.1"/>
    <property type="molecule type" value="Genomic_DNA"/>
</dbReference>
<feature type="region of interest" description="Disordered" evidence="1">
    <location>
        <begin position="95"/>
        <end position="120"/>
    </location>
</feature>
<dbReference type="KEGG" id="scia:HUG15_20110"/>
<dbReference type="Gene3D" id="3.10.450.40">
    <property type="match status" value="2"/>
</dbReference>
<feature type="compositionally biased region" description="Acidic residues" evidence="1">
    <location>
        <begin position="100"/>
        <end position="120"/>
    </location>
</feature>
<proteinExistence type="predicted"/>
<dbReference type="InterPro" id="IPR025711">
    <property type="entry name" value="PepSY"/>
</dbReference>
<protein>
    <submittedName>
        <fullName evidence="3">PepSY domain-containing protein</fullName>
    </submittedName>
</protein>
<reference evidence="3 4" key="1">
    <citation type="submission" date="2020-06" db="EMBL/GenBank/DDBJ databases">
        <title>Genomic analysis of Salicibibacter sp. NKC5-3.</title>
        <authorList>
            <person name="Oh Y.J."/>
        </authorList>
    </citation>
    <scope>NUCLEOTIDE SEQUENCE [LARGE SCALE GENOMIC DNA]</scope>
    <source>
        <strain evidence="3 4">NKC5-3</strain>
    </source>
</reference>
<dbReference type="RefSeq" id="WP_200125201.1">
    <property type="nucleotide sequence ID" value="NZ_CP054705.1"/>
</dbReference>
<keyword evidence="4" id="KW-1185">Reference proteome</keyword>
<sequence length="182" mass="19641">MKKLLIISTGIVVFLLAVVGVTQLNAGTSSAQLAEGEIVEKVGNEYPGDVTNVDPLQHNGQPAYEVELANDQGVYALMIDAAEGEVMNLEIIEARTESGGESEEETNDEEEETESVDDELPVSAAEAVQIAANEVDGIIEEMELEIDDEGTYYEIEIESSSGDIDIDIDAYTGEILVFSYDD</sequence>
<evidence type="ECO:0000313" key="4">
    <source>
        <dbReference type="Proteomes" id="UP000595823"/>
    </source>
</evidence>